<comment type="similarity">
    <text evidence="2 6">Belongs to the PqqB family.</text>
</comment>
<feature type="region of interest" description="Disordered" evidence="7">
    <location>
        <begin position="233"/>
        <end position="254"/>
    </location>
</feature>
<accession>A0A7K1L3W9</accession>
<feature type="domain" description="Metallo-beta-lactamase" evidence="8">
    <location>
        <begin position="48"/>
        <end position="273"/>
    </location>
</feature>
<dbReference type="NCBIfam" id="TIGR02108">
    <property type="entry name" value="PQQ_syn_pqqB"/>
    <property type="match status" value="1"/>
</dbReference>
<evidence type="ECO:0000313" key="10">
    <source>
        <dbReference type="Proteomes" id="UP000432015"/>
    </source>
</evidence>
<evidence type="ECO:0000256" key="2">
    <source>
        <dbReference type="ARBA" id="ARBA00008481"/>
    </source>
</evidence>
<dbReference type="EMBL" id="WOFH01000007">
    <property type="protein sequence ID" value="MUN39112.1"/>
    <property type="molecule type" value="Genomic_DNA"/>
</dbReference>
<dbReference type="Gene3D" id="3.60.15.10">
    <property type="entry name" value="Ribonuclease Z/Hydroxyacylglutathione hydrolase-like"/>
    <property type="match status" value="1"/>
</dbReference>
<dbReference type="InterPro" id="IPR036866">
    <property type="entry name" value="RibonucZ/Hydroxyglut_hydro"/>
</dbReference>
<dbReference type="InterPro" id="IPR011842">
    <property type="entry name" value="PQQ_synth_PqqB"/>
</dbReference>
<evidence type="ECO:0000256" key="5">
    <source>
        <dbReference type="ARBA" id="ARBA00022905"/>
    </source>
</evidence>
<organism evidence="9 10">
    <name type="scientific">Actinomadura litoris</name>
    <dbReference type="NCBI Taxonomy" id="2678616"/>
    <lineage>
        <taxon>Bacteria</taxon>
        <taxon>Bacillati</taxon>
        <taxon>Actinomycetota</taxon>
        <taxon>Actinomycetes</taxon>
        <taxon>Streptosporangiales</taxon>
        <taxon>Thermomonosporaceae</taxon>
        <taxon>Actinomadura</taxon>
    </lineage>
</organism>
<evidence type="ECO:0000256" key="4">
    <source>
        <dbReference type="ARBA" id="ARBA00022448"/>
    </source>
</evidence>
<keyword evidence="5 6" id="KW-0884">PQQ biosynthesis</keyword>
<dbReference type="InterPro" id="IPR001279">
    <property type="entry name" value="Metallo-B-lactamas"/>
</dbReference>
<evidence type="ECO:0000256" key="7">
    <source>
        <dbReference type="SAM" id="MobiDB-lite"/>
    </source>
</evidence>
<comment type="function">
    <text evidence="6">May be involved in the transport of PQQ or its precursor to the periplasm.</text>
</comment>
<dbReference type="AlphaFoldDB" id="A0A7K1L3W9"/>
<dbReference type="UniPathway" id="UPA00539"/>
<name>A0A7K1L3W9_9ACTN</name>
<sequence length="307" mass="32769">MRLLVLGTAAGGGVPQWNCACPGCAAARAEPGRRRRHASIAVEAGAGRWYIVNATPDIGEQIEECGPLHPGPERRATPVAGVILTDAELDHTLGLPRLREADGVRIVATGAVRSALSAGLRLDRVLAPYTRLTWTDLALTAPEPLEGGPLEGGPLEVQGIRVSGKRPRYAVELPGAPGGDDAWVVALRIRDRRDGRAVVYAPALGVWPDELDRAIKDADCVLVDGTFWDDEEPRRTGCSSRTSTEMGHLPITGPGGTAERLADVPAARRLYTHLNNTNPLVDPDDAGHRRLAASGIEVARERMVIEL</sequence>
<protein>
    <recommendedName>
        <fullName evidence="3 6">Coenzyme PQQ synthesis protein B</fullName>
    </recommendedName>
    <alternativeName>
        <fullName evidence="6">Pyrroloquinoline quinone biosynthesis protein B</fullName>
    </alternativeName>
</protein>
<comment type="pathway">
    <text evidence="1 6">Cofactor biosynthesis; pyrroloquinoline quinone biosynthesis.</text>
</comment>
<dbReference type="GO" id="GO:0018189">
    <property type="term" value="P:pyrroloquinoline quinone biosynthetic process"/>
    <property type="evidence" value="ECO:0007669"/>
    <property type="project" value="UniProtKB-UniRule"/>
</dbReference>
<keyword evidence="10" id="KW-1185">Reference proteome</keyword>
<dbReference type="Proteomes" id="UP000432015">
    <property type="component" value="Unassembled WGS sequence"/>
</dbReference>
<evidence type="ECO:0000259" key="8">
    <source>
        <dbReference type="Pfam" id="PF12706"/>
    </source>
</evidence>
<evidence type="ECO:0000256" key="1">
    <source>
        <dbReference type="ARBA" id="ARBA00004886"/>
    </source>
</evidence>
<evidence type="ECO:0000256" key="6">
    <source>
        <dbReference type="HAMAP-Rule" id="MF_00653"/>
    </source>
</evidence>
<evidence type="ECO:0000313" key="9">
    <source>
        <dbReference type="EMBL" id="MUN39112.1"/>
    </source>
</evidence>
<keyword evidence="4 6" id="KW-0813">Transport</keyword>
<evidence type="ECO:0000256" key="3">
    <source>
        <dbReference type="ARBA" id="ARBA00015084"/>
    </source>
</evidence>
<gene>
    <name evidence="6 9" type="primary">pqqB</name>
    <name evidence="9" type="ORF">GNZ18_21280</name>
</gene>
<dbReference type="HAMAP" id="MF_00653">
    <property type="entry name" value="PQQ_syn_PqqB"/>
    <property type="match status" value="1"/>
</dbReference>
<proteinExistence type="inferred from homology"/>
<dbReference type="SUPFAM" id="SSF56281">
    <property type="entry name" value="Metallo-hydrolase/oxidoreductase"/>
    <property type="match status" value="1"/>
</dbReference>
<reference evidence="9 10" key="1">
    <citation type="submission" date="2019-11" db="EMBL/GenBank/DDBJ databases">
        <authorList>
            <person name="Cao P."/>
        </authorList>
    </citation>
    <scope>NUCLEOTIDE SEQUENCE [LARGE SCALE GENOMIC DNA]</scope>
    <source>
        <strain evidence="9 10">NEAU-AAG5</strain>
    </source>
</reference>
<dbReference type="Pfam" id="PF12706">
    <property type="entry name" value="Lactamase_B_2"/>
    <property type="match status" value="1"/>
</dbReference>
<comment type="caution">
    <text evidence="9">The sequence shown here is derived from an EMBL/GenBank/DDBJ whole genome shotgun (WGS) entry which is preliminary data.</text>
</comment>
<dbReference type="RefSeq" id="WP_156218285.1">
    <property type="nucleotide sequence ID" value="NZ_WOFH01000007.1"/>
</dbReference>